<protein>
    <submittedName>
        <fullName evidence="2">Uncharacterized protein</fullName>
    </submittedName>
</protein>
<organism evidence="2 3">
    <name type="scientific">Mycolicibacter kumamotonensis</name>
    <dbReference type="NCBI Taxonomy" id="354243"/>
    <lineage>
        <taxon>Bacteria</taxon>
        <taxon>Bacillati</taxon>
        <taxon>Actinomycetota</taxon>
        <taxon>Actinomycetes</taxon>
        <taxon>Mycobacteriales</taxon>
        <taxon>Mycobacteriaceae</taxon>
        <taxon>Mycolicibacter</taxon>
    </lineage>
</organism>
<dbReference type="Proteomes" id="UP000192713">
    <property type="component" value="Unassembled WGS sequence"/>
</dbReference>
<evidence type="ECO:0000256" key="1">
    <source>
        <dbReference type="SAM" id="MobiDB-lite"/>
    </source>
</evidence>
<evidence type="ECO:0000313" key="2">
    <source>
        <dbReference type="EMBL" id="ORA75258.1"/>
    </source>
</evidence>
<name>A0A1X0DSH5_9MYCO</name>
<dbReference type="EMBL" id="MVHU01000060">
    <property type="protein sequence ID" value="ORA75258.1"/>
    <property type="molecule type" value="Genomic_DNA"/>
</dbReference>
<gene>
    <name evidence="2" type="ORF">BST28_22095</name>
</gene>
<dbReference type="RefSeq" id="WP_234808379.1">
    <property type="nucleotide sequence ID" value="NZ_MVHU01000060.1"/>
</dbReference>
<proteinExistence type="predicted"/>
<comment type="caution">
    <text evidence="2">The sequence shown here is derived from an EMBL/GenBank/DDBJ whole genome shotgun (WGS) entry which is preliminary data.</text>
</comment>
<reference evidence="2 3" key="1">
    <citation type="submission" date="2017-02" db="EMBL/GenBank/DDBJ databases">
        <title>The new phylogeny of genus Mycobacterium.</title>
        <authorList>
            <person name="Tortoli E."/>
            <person name="Trovato A."/>
            <person name="Cirillo D.M."/>
        </authorList>
    </citation>
    <scope>NUCLEOTIDE SEQUENCE [LARGE SCALE GENOMIC DNA]</scope>
    <source>
        <strain evidence="2 3">DSM 45093</strain>
    </source>
</reference>
<feature type="region of interest" description="Disordered" evidence="1">
    <location>
        <begin position="103"/>
        <end position="124"/>
    </location>
</feature>
<accession>A0A1X0DSH5</accession>
<sequence>MDPSTGTEPRAVSDPEMAWLLVDAAASCLTGDERTEFFVELGSGESYLAIEHILTAVVSSRTRLPVAVLSALTTWLHGYSGSPAGVQLRKMYADIRLQQSQVINGDAPAEENPSRSHRGRSNTFGIARRSLRQRRWRRA</sequence>
<dbReference type="AlphaFoldDB" id="A0A1X0DSH5"/>
<evidence type="ECO:0000313" key="3">
    <source>
        <dbReference type="Proteomes" id="UP000192713"/>
    </source>
</evidence>